<dbReference type="PANTHER" id="PTHR23254:SF17">
    <property type="entry name" value="MIF4G DOMAIN-CONTAINING PROTEIN"/>
    <property type="match status" value="1"/>
</dbReference>
<organism evidence="3 4">
    <name type="scientific">Takifugu rubripes</name>
    <name type="common">Japanese pufferfish</name>
    <name type="synonym">Fugu rubripes</name>
    <dbReference type="NCBI Taxonomy" id="31033"/>
    <lineage>
        <taxon>Eukaryota</taxon>
        <taxon>Metazoa</taxon>
        <taxon>Chordata</taxon>
        <taxon>Craniata</taxon>
        <taxon>Vertebrata</taxon>
        <taxon>Euteleostomi</taxon>
        <taxon>Actinopterygii</taxon>
        <taxon>Neopterygii</taxon>
        <taxon>Teleostei</taxon>
        <taxon>Neoteleostei</taxon>
        <taxon>Acanthomorphata</taxon>
        <taxon>Eupercaria</taxon>
        <taxon>Tetraodontiformes</taxon>
        <taxon>Tetradontoidea</taxon>
        <taxon>Tetraodontidae</taxon>
        <taxon>Takifugu</taxon>
    </lineage>
</organism>
<dbReference type="GO" id="GO:0008494">
    <property type="term" value="F:translation activator activity"/>
    <property type="evidence" value="ECO:0007669"/>
    <property type="project" value="TreeGrafter"/>
</dbReference>
<dbReference type="Ensembl" id="ENSTRUT00000087736.1">
    <property type="protein sequence ID" value="ENSTRUP00000059406.1"/>
    <property type="gene ID" value="ENSTRUG00000010850.3"/>
</dbReference>
<evidence type="ECO:0000313" key="4">
    <source>
        <dbReference type="Proteomes" id="UP000005226"/>
    </source>
</evidence>
<evidence type="ECO:0000256" key="2">
    <source>
        <dbReference type="ARBA" id="ARBA00023242"/>
    </source>
</evidence>
<sequence>MGCEYPTEDYKIQSFDQDTQMLLKTALKDPGSVNLEKVSNIIIDQSLKDQMFSKEAGRICYTIVQVNNMPMLALVHPVFDCLMRLAQPDALLNEAEVDCLVLQLHRIGEQLENANRPRMDELFFQLRDGFLLQEGLGSMSRLLLLELLEFRAGGWSLSSTADKYYYSEIAE</sequence>
<dbReference type="GeneTree" id="ENSGT00940000153432"/>
<reference evidence="3" key="3">
    <citation type="submission" date="2025-09" db="UniProtKB">
        <authorList>
            <consortium name="Ensembl"/>
        </authorList>
    </citation>
    <scope>IDENTIFICATION</scope>
</reference>
<dbReference type="GO" id="GO:0005829">
    <property type="term" value="C:cytosol"/>
    <property type="evidence" value="ECO:0007669"/>
    <property type="project" value="TreeGrafter"/>
</dbReference>
<dbReference type="Proteomes" id="UP000005226">
    <property type="component" value="Chromosome 5"/>
</dbReference>
<gene>
    <name evidence="3" type="primary">mif4gdb</name>
</gene>
<keyword evidence="4" id="KW-1185">Reference proteome</keyword>
<comment type="subcellular location">
    <subcellularLocation>
        <location evidence="1">Nucleus</location>
    </subcellularLocation>
</comment>
<reference evidence="3 4" key="1">
    <citation type="journal article" date="2011" name="Genome Biol. Evol.">
        <title>Integration of the genetic map and genome assembly of fugu facilitates insights into distinct features of genome evolution in teleosts and mammals.</title>
        <authorList>
            <person name="Kai W."/>
            <person name="Kikuchi K."/>
            <person name="Tohari S."/>
            <person name="Chew A.K."/>
            <person name="Tay A."/>
            <person name="Fujiwara A."/>
            <person name="Hosoya S."/>
            <person name="Suetake H."/>
            <person name="Naruse K."/>
            <person name="Brenner S."/>
            <person name="Suzuki Y."/>
            <person name="Venkatesh B."/>
        </authorList>
    </citation>
    <scope>NUCLEOTIDE SEQUENCE [LARGE SCALE GENOMIC DNA]</scope>
</reference>
<dbReference type="Gene3D" id="1.25.40.180">
    <property type="match status" value="2"/>
</dbReference>
<dbReference type="InterPro" id="IPR016024">
    <property type="entry name" value="ARM-type_fold"/>
</dbReference>
<dbReference type="GO" id="GO:0006446">
    <property type="term" value="P:regulation of translational initiation"/>
    <property type="evidence" value="ECO:0007669"/>
    <property type="project" value="TreeGrafter"/>
</dbReference>
<dbReference type="InterPro" id="IPR051367">
    <property type="entry name" value="mRNA_TranslReg/HistoneTransl"/>
</dbReference>
<dbReference type="GO" id="GO:0005634">
    <property type="term" value="C:nucleus"/>
    <property type="evidence" value="ECO:0007669"/>
    <property type="project" value="UniProtKB-SubCell"/>
</dbReference>
<reference evidence="3" key="2">
    <citation type="submission" date="2025-08" db="UniProtKB">
        <authorList>
            <consortium name="Ensembl"/>
        </authorList>
    </citation>
    <scope>IDENTIFICATION</scope>
</reference>
<keyword evidence="2" id="KW-0539">Nucleus</keyword>
<dbReference type="SUPFAM" id="SSF48371">
    <property type="entry name" value="ARM repeat"/>
    <property type="match status" value="1"/>
</dbReference>
<evidence type="ECO:0000313" key="3">
    <source>
        <dbReference type="Ensembl" id="ENSTRUP00000059406.1"/>
    </source>
</evidence>
<proteinExistence type="predicted"/>
<evidence type="ECO:0000256" key="1">
    <source>
        <dbReference type="ARBA" id="ARBA00004123"/>
    </source>
</evidence>
<dbReference type="AlphaFoldDB" id="A0A674MEE1"/>
<dbReference type="PANTHER" id="PTHR23254">
    <property type="entry name" value="EIF4G DOMAIN PROTEIN"/>
    <property type="match status" value="1"/>
</dbReference>
<protein>
    <submittedName>
        <fullName evidence="3">MIF4G domain containing b</fullName>
    </submittedName>
</protein>
<name>A0A674MEE1_TAKRU</name>
<accession>A0A674MEE1</accession>